<gene>
    <name evidence="2" type="ORF">ACGTZG_06680</name>
</gene>
<dbReference type="InterPro" id="IPR007630">
    <property type="entry name" value="RNA_pol_sigma70_r4"/>
</dbReference>
<organism evidence="2 3">
    <name type="scientific">Megasphaera hexanoica</name>
    <dbReference type="NCBI Taxonomy" id="1675036"/>
    <lineage>
        <taxon>Bacteria</taxon>
        <taxon>Bacillati</taxon>
        <taxon>Bacillota</taxon>
        <taxon>Negativicutes</taxon>
        <taxon>Veillonellales</taxon>
        <taxon>Veillonellaceae</taxon>
        <taxon>Megasphaera</taxon>
    </lineage>
</organism>
<dbReference type="Gene3D" id="1.10.10.10">
    <property type="entry name" value="Winged helix-like DNA-binding domain superfamily/Winged helix DNA-binding domain"/>
    <property type="match status" value="1"/>
</dbReference>
<comment type="caution">
    <text evidence="2">The sequence shown here is derived from an EMBL/GenBank/DDBJ whole genome shotgun (WGS) entry which is preliminary data.</text>
</comment>
<dbReference type="Proteomes" id="UP001605989">
    <property type="component" value="Unassembled WGS sequence"/>
</dbReference>
<evidence type="ECO:0000313" key="2">
    <source>
        <dbReference type="EMBL" id="MFG6272873.1"/>
    </source>
</evidence>
<protein>
    <submittedName>
        <fullName evidence="2">RNA polymerase sigma factor</fullName>
    </submittedName>
</protein>
<dbReference type="RefSeq" id="WP_113855397.1">
    <property type="nucleotide sequence ID" value="NZ_CP011940.1"/>
</dbReference>
<dbReference type="SUPFAM" id="SSF88659">
    <property type="entry name" value="Sigma3 and sigma4 domains of RNA polymerase sigma factors"/>
    <property type="match status" value="1"/>
</dbReference>
<dbReference type="InterPro" id="IPR013324">
    <property type="entry name" value="RNA_pol_sigma_r3/r4-like"/>
</dbReference>
<proteinExistence type="predicted"/>
<accession>A0ABW7DNG1</accession>
<name>A0ABW7DNG1_9FIRM</name>
<dbReference type="Pfam" id="PF04545">
    <property type="entry name" value="Sigma70_r4"/>
    <property type="match status" value="1"/>
</dbReference>
<dbReference type="EMBL" id="JBIEKR010000005">
    <property type="protein sequence ID" value="MFG6272873.1"/>
    <property type="molecule type" value="Genomic_DNA"/>
</dbReference>
<sequence length="147" mass="17394">MPANEQNIMCMIQQLDDTKKCRSTIFKAMLFIQEKQYHEECTDKLKSIYPLELRNKIEAYYQSCILDWQSKINEYKELESSFARILDTLPDKQRNVLYMLYIDGLTAEEVAEKLVYTTGNIFKIRRDAIAMLEKKYPANIDQVFQQG</sequence>
<evidence type="ECO:0000313" key="3">
    <source>
        <dbReference type="Proteomes" id="UP001605989"/>
    </source>
</evidence>
<reference evidence="2 3" key="1">
    <citation type="submission" date="2024-10" db="EMBL/GenBank/DDBJ databases">
        <authorList>
            <person name="Sang B.-I."/>
            <person name="Prabhaharan D."/>
        </authorList>
    </citation>
    <scope>NUCLEOTIDE SEQUENCE [LARGE SCALE GENOMIC DNA]</scope>
    <source>
        <strain evidence="2 3">MH</strain>
    </source>
</reference>
<keyword evidence="3" id="KW-1185">Reference proteome</keyword>
<evidence type="ECO:0000259" key="1">
    <source>
        <dbReference type="Pfam" id="PF04545"/>
    </source>
</evidence>
<feature type="domain" description="RNA polymerase sigma-70 region 4" evidence="1">
    <location>
        <begin position="86"/>
        <end position="131"/>
    </location>
</feature>
<dbReference type="InterPro" id="IPR036388">
    <property type="entry name" value="WH-like_DNA-bd_sf"/>
</dbReference>